<dbReference type="Proteomes" id="UP000252519">
    <property type="component" value="Unassembled WGS sequence"/>
</dbReference>
<name>A0A368FHL0_ANCCA</name>
<dbReference type="OrthoDB" id="5798326at2759"/>
<dbReference type="STRING" id="29170.A0A368FHL0"/>
<evidence type="ECO:0000313" key="1">
    <source>
        <dbReference type="EMBL" id="RCN31721.1"/>
    </source>
</evidence>
<organism evidence="1 2">
    <name type="scientific">Ancylostoma caninum</name>
    <name type="common">Dog hookworm</name>
    <dbReference type="NCBI Taxonomy" id="29170"/>
    <lineage>
        <taxon>Eukaryota</taxon>
        <taxon>Metazoa</taxon>
        <taxon>Ecdysozoa</taxon>
        <taxon>Nematoda</taxon>
        <taxon>Chromadorea</taxon>
        <taxon>Rhabditida</taxon>
        <taxon>Rhabditina</taxon>
        <taxon>Rhabditomorpha</taxon>
        <taxon>Strongyloidea</taxon>
        <taxon>Ancylostomatidae</taxon>
        <taxon>Ancylostomatinae</taxon>
        <taxon>Ancylostoma</taxon>
    </lineage>
</organism>
<comment type="caution">
    <text evidence="1">The sequence shown here is derived from an EMBL/GenBank/DDBJ whole genome shotgun (WGS) entry which is preliminary data.</text>
</comment>
<proteinExistence type="predicted"/>
<accession>A0A368FHL0</accession>
<dbReference type="EMBL" id="JOJR01001235">
    <property type="protein sequence ID" value="RCN31721.1"/>
    <property type="molecule type" value="Genomic_DNA"/>
</dbReference>
<keyword evidence="2" id="KW-1185">Reference proteome</keyword>
<protein>
    <recommendedName>
        <fullName evidence="3">Condensin complex subunit 1 C-terminal domain-containing protein</fullName>
    </recommendedName>
</protein>
<gene>
    <name evidence="1" type="ORF">ANCCAN_22495</name>
</gene>
<reference evidence="1 2" key="1">
    <citation type="submission" date="2014-10" db="EMBL/GenBank/DDBJ databases">
        <title>Draft genome of the hookworm Ancylostoma caninum.</title>
        <authorList>
            <person name="Mitreva M."/>
        </authorList>
    </citation>
    <scope>NUCLEOTIDE SEQUENCE [LARGE SCALE GENOMIC DNA]</scope>
    <source>
        <strain evidence="1 2">Baltimore</strain>
    </source>
</reference>
<dbReference type="SUPFAM" id="SSF48371">
    <property type="entry name" value="ARM repeat"/>
    <property type="match status" value="1"/>
</dbReference>
<evidence type="ECO:0000313" key="2">
    <source>
        <dbReference type="Proteomes" id="UP000252519"/>
    </source>
</evidence>
<dbReference type="AlphaFoldDB" id="A0A368FHL0"/>
<sequence length="139" mass="15955">MVVFEEMERLVEECELDCPEEKQIQILEKCLPLLRTDREAKVRSIGFLLLTKILEKCSPQCLRAAQSRLGKKLVDVKNDPTIYGGIFLRQLLVRNPQVGNLHADIIVSIIMRFIDMTVCNSDPALRYIATEIVRHFVVT</sequence>
<dbReference type="InterPro" id="IPR016024">
    <property type="entry name" value="ARM-type_fold"/>
</dbReference>
<evidence type="ECO:0008006" key="3">
    <source>
        <dbReference type="Google" id="ProtNLM"/>
    </source>
</evidence>